<keyword evidence="3" id="KW-1185">Reference proteome</keyword>
<evidence type="ECO:0000259" key="1">
    <source>
        <dbReference type="PROSITE" id="PS51085"/>
    </source>
</evidence>
<name>I4AAT9_DESDJ</name>
<evidence type="ECO:0000313" key="2">
    <source>
        <dbReference type="EMBL" id="AFM01074.1"/>
    </source>
</evidence>
<dbReference type="RefSeq" id="WP_014794554.1">
    <property type="nucleotide sequence ID" value="NC_018017.1"/>
</dbReference>
<dbReference type="Pfam" id="PF14574">
    <property type="entry name" value="RACo_C_ter"/>
    <property type="match status" value="1"/>
</dbReference>
<dbReference type="Pfam" id="PF00111">
    <property type="entry name" value="Fer2"/>
    <property type="match status" value="1"/>
</dbReference>
<dbReference type="Pfam" id="PF17651">
    <property type="entry name" value="Raco_middle"/>
    <property type="match status" value="1"/>
</dbReference>
<dbReference type="InterPro" id="IPR042259">
    <property type="entry name" value="Raco-like_middle_sf"/>
</dbReference>
<proteinExistence type="predicted"/>
<dbReference type="HOGENOM" id="CLU_019091_0_0_9"/>
<dbReference type="PANTHER" id="PTHR42895:SF2">
    <property type="entry name" value="IRON-SULFUR CLUSTER PROTEIN"/>
    <property type="match status" value="1"/>
</dbReference>
<dbReference type="EMBL" id="CP003348">
    <property type="protein sequence ID" value="AFM01074.1"/>
    <property type="molecule type" value="Genomic_DNA"/>
</dbReference>
<dbReference type="GO" id="GO:0051536">
    <property type="term" value="F:iron-sulfur cluster binding"/>
    <property type="evidence" value="ECO:0007669"/>
    <property type="project" value="InterPro"/>
</dbReference>
<dbReference type="InterPro" id="IPR052911">
    <property type="entry name" value="Corrinoid_activation_enz"/>
</dbReference>
<gene>
    <name evidence="2" type="ordered locus">Desde_2762</name>
</gene>
<evidence type="ECO:0000313" key="3">
    <source>
        <dbReference type="Proteomes" id="UP000006053"/>
    </source>
</evidence>
<dbReference type="InterPro" id="IPR012675">
    <property type="entry name" value="Beta-grasp_dom_sf"/>
</dbReference>
<dbReference type="eggNOG" id="COG3894">
    <property type="taxonomic scope" value="Bacteria"/>
</dbReference>
<dbReference type="OrthoDB" id="9810588at2"/>
<dbReference type="InterPro" id="IPR001041">
    <property type="entry name" value="2Fe-2S_ferredoxin-type"/>
</dbReference>
<dbReference type="SUPFAM" id="SSF54292">
    <property type="entry name" value="2Fe-2S ferredoxin-like"/>
    <property type="match status" value="1"/>
</dbReference>
<dbReference type="eggNOG" id="COG0633">
    <property type="taxonomic scope" value="Bacteria"/>
</dbReference>
<dbReference type="Gene3D" id="3.10.20.880">
    <property type="match status" value="1"/>
</dbReference>
<dbReference type="CDD" id="cd00207">
    <property type="entry name" value="fer2"/>
    <property type="match status" value="1"/>
</dbReference>
<accession>I4AAT9</accession>
<reference evidence="3" key="1">
    <citation type="submission" date="2012-06" db="EMBL/GenBank/DDBJ databases">
        <title>Complete sequence of Desulfitobacterium dehalogenans ATCC 51507.</title>
        <authorList>
            <person name="Lucas S."/>
            <person name="Han J."/>
            <person name="Lapidus A."/>
            <person name="Cheng J.-F."/>
            <person name="Goodwin L."/>
            <person name="Pitluck S."/>
            <person name="Peters L."/>
            <person name="Ovchinnikova G."/>
            <person name="Teshima H."/>
            <person name="Detter J.C."/>
            <person name="Han C."/>
            <person name="Tapia R."/>
            <person name="Land M."/>
            <person name="Hauser L."/>
            <person name="Kyrpides N."/>
            <person name="Ivanova N."/>
            <person name="Pagani I."/>
            <person name="Kruse T."/>
            <person name="de Vos W.M."/>
            <person name="Smidt H."/>
            <person name="Woyke T."/>
        </authorList>
    </citation>
    <scope>NUCLEOTIDE SEQUENCE [LARGE SCALE GENOMIC DNA]</scope>
    <source>
        <strain evidence="3">ATCC 51507 / DSM 9161 / JW/IU-DC1</strain>
    </source>
</reference>
<dbReference type="InterPro" id="IPR041414">
    <property type="entry name" value="Raco-like_middle"/>
</dbReference>
<dbReference type="PROSITE" id="PS51085">
    <property type="entry name" value="2FE2S_FER_2"/>
    <property type="match status" value="1"/>
</dbReference>
<feature type="domain" description="2Fe-2S ferredoxin-type" evidence="1">
    <location>
        <begin position="2"/>
        <end position="94"/>
    </location>
</feature>
<dbReference type="STRING" id="756499.Desde_2762"/>
<dbReference type="KEGG" id="ddh:Desde_2762"/>
<dbReference type="InterPro" id="IPR027980">
    <property type="entry name" value="RACo_C"/>
</dbReference>
<dbReference type="Proteomes" id="UP000006053">
    <property type="component" value="Chromosome"/>
</dbReference>
<dbReference type="InterPro" id="IPR036010">
    <property type="entry name" value="2Fe-2S_ferredoxin-like_sf"/>
</dbReference>
<reference evidence="2 3" key="2">
    <citation type="journal article" date="2015" name="J. Bacteriol.">
        <title>Genomic, proteomic, and biochemical analysis of the organohalide respiratory pathway in Desulfitobacterium dehalogenans.</title>
        <authorList>
            <person name="Kruse T."/>
            <person name="van de Pas B.A."/>
            <person name="Atteia A."/>
            <person name="Krab K."/>
            <person name="Hagen W.R."/>
            <person name="Goodwin L."/>
            <person name="Chain P."/>
            <person name="Boeren S."/>
            <person name="Maphosa F."/>
            <person name="Schraa G."/>
            <person name="de Vos W.M."/>
            <person name="van der Oost J."/>
            <person name="Smidt H."/>
            <person name="Stams A.J."/>
        </authorList>
    </citation>
    <scope>NUCLEOTIDE SEQUENCE [LARGE SCALE GENOMIC DNA]</scope>
    <source>
        <strain evidence="3">ATCC 51507 / DSM 9161 / JW/IU-DC1</strain>
    </source>
</reference>
<protein>
    <submittedName>
        <fullName evidence="2">Putative metal-binding protein</fullName>
    </submittedName>
</protein>
<dbReference type="AlphaFoldDB" id="I4AAT9"/>
<dbReference type="Gene3D" id="3.30.420.480">
    <property type="entry name" value="Domain of unknown function (DUF4445)"/>
    <property type="match status" value="1"/>
</dbReference>
<dbReference type="PANTHER" id="PTHR42895">
    <property type="entry name" value="IRON-SULFUR CLUSTER-BINDING PROTEIN-RELATED"/>
    <property type="match status" value="1"/>
</dbReference>
<organism evidence="2 3">
    <name type="scientific">Desulfitobacterium dehalogenans (strain ATCC 51507 / DSM 9161 / JW/IU-DC1)</name>
    <dbReference type="NCBI Taxonomy" id="756499"/>
    <lineage>
        <taxon>Bacteria</taxon>
        <taxon>Bacillati</taxon>
        <taxon>Bacillota</taxon>
        <taxon>Clostridia</taxon>
        <taxon>Eubacteriales</taxon>
        <taxon>Desulfitobacteriaceae</taxon>
        <taxon>Desulfitobacterium</taxon>
    </lineage>
</organism>
<dbReference type="InterPro" id="IPR040506">
    <property type="entry name" value="RACo_linker"/>
</dbReference>
<dbReference type="Gene3D" id="3.10.20.30">
    <property type="match status" value="1"/>
</dbReference>
<dbReference type="Pfam" id="PF17650">
    <property type="entry name" value="RACo_linker"/>
    <property type="match status" value="1"/>
</dbReference>
<sequence length="610" mass="65371">MAKVTFFPGKKTVEISEGTTLLETAIAAGIQLESTCGGRGTCGKCKVQVEPGKLDSHKDYGNKFLSESEKEEGWVLACKVQVQEDLTVQVKDQQKDAHRRKTGLDQSIDVEVNPSVEKHFLQLSRPTVADQTPDWDRLVAALPNQATLFNRRIAVNLPNVFRDANFQVTATVAGDSLLAVEGGDTTQRSYGLAIDIGTTTTVVYLMDLNSGKAVDSDAVTNPQRVFGADVLSRITYASKGPEQLKQLQTLVIEGLNKIIEGLCKNNQIRREEIYQAVVVGNTTMSHLFLGIDPTCLGPAPFIPVFRQSVQVEALELGLNILETGHVVVVPNVAGYVGADTVAVMIAAKVDQLPGYTLAVDIGTNGEIILAGGKRILTCSTAAGPAFEGAEIKYGMRAADGAIERVKITDDVELAVIGNTKPIGICGSGLIDAIAQMAEAGVIYESGRIVNVPEDLAKLPPKIQERIRQGEGGFEFVIAWGKDSGSGEDVVLTQKDIRELQLAKGAILAGIKILMKEMGIGLEHLDRVLLAGAFGNYISKESALQIGLLPDVPVEQIKAIGNAAGNGAKMVLLSKEERKKAVALAGLSEHLELSTRSDFQDEFIDALAFER</sequence>